<protein>
    <submittedName>
        <fullName evidence="1">Uncharacterized protein</fullName>
    </submittedName>
</protein>
<dbReference type="RefSeq" id="WP_378573461.1">
    <property type="nucleotide sequence ID" value="NZ_JBHSFQ010000007.1"/>
</dbReference>
<reference evidence="2" key="1">
    <citation type="journal article" date="2019" name="Int. J. Syst. Evol. Microbiol.">
        <title>The Global Catalogue of Microorganisms (GCM) 10K type strain sequencing project: providing services to taxonomists for standard genome sequencing and annotation.</title>
        <authorList>
            <consortium name="The Broad Institute Genomics Platform"/>
            <consortium name="The Broad Institute Genome Sequencing Center for Infectious Disease"/>
            <person name="Wu L."/>
            <person name="Ma J."/>
        </authorList>
    </citation>
    <scope>NUCLEOTIDE SEQUENCE [LARGE SCALE GENOMIC DNA]</scope>
    <source>
        <strain evidence="2">XZYJ18</strain>
    </source>
</reference>
<dbReference type="Proteomes" id="UP001595923">
    <property type="component" value="Unassembled WGS sequence"/>
</dbReference>
<dbReference type="EMBL" id="JBHSFQ010000007">
    <property type="protein sequence ID" value="MFC4562183.1"/>
    <property type="molecule type" value="Genomic_DNA"/>
</dbReference>
<keyword evidence="2" id="KW-1185">Reference proteome</keyword>
<accession>A0ABV9DX70</accession>
<proteinExistence type="predicted"/>
<dbReference type="PROSITE" id="PS51257">
    <property type="entry name" value="PROKAR_LIPOPROTEIN"/>
    <property type="match status" value="1"/>
</dbReference>
<sequence length="112" mass="11320">MAADRWRSAVKSACAASTASGLACSVRGPVDAGHRVVAALAAAGGDDQVGLDLFDGLPERAAAEHGVEHVVGDDRVPAASLALADDSVELFEGGLVAARAFGLGHRGDEREQ</sequence>
<gene>
    <name evidence="1" type="ORF">ACFO4E_09975</name>
</gene>
<name>A0ABV9DX70_9ACTN</name>
<evidence type="ECO:0000313" key="2">
    <source>
        <dbReference type="Proteomes" id="UP001595923"/>
    </source>
</evidence>
<organism evidence="1 2">
    <name type="scientific">Nocardiopsis mangrovi</name>
    <dbReference type="NCBI Taxonomy" id="1179818"/>
    <lineage>
        <taxon>Bacteria</taxon>
        <taxon>Bacillati</taxon>
        <taxon>Actinomycetota</taxon>
        <taxon>Actinomycetes</taxon>
        <taxon>Streptosporangiales</taxon>
        <taxon>Nocardiopsidaceae</taxon>
        <taxon>Nocardiopsis</taxon>
    </lineage>
</organism>
<evidence type="ECO:0000313" key="1">
    <source>
        <dbReference type="EMBL" id="MFC4562183.1"/>
    </source>
</evidence>
<comment type="caution">
    <text evidence="1">The sequence shown here is derived from an EMBL/GenBank/DDBJ whole genome shotgun (WGS) entry which is preliminary data.</text>
</comment>